<dbReference type="AlphaFoldDB" id="A0A2M4DH96"/>
<reference evidence="1" key="1">
    <citation type="submission" date="2018-01" db="EMBL/GenBank/DDBJ databases">
        <title>An insight into the sialome of Amazonian anophelines.</title>
        <authorList>
            <person name="Ribeiro J.M."/>
            <person name="Scarpassa V."/>
            <person name="Calvo E."/>
        </authorList>
    </citation>
    <scope>NUCLEOTIDE SEQUENCE</scope>
</reference>
<evidence type="ECO:0000313" key="1">
    <source>
        <dbReference type="EMBL" id="MBW76927.1"/>
    </source>
</evidence>
<organism evidence="1">
    <name type="scientific">Anopheles darlingi</name>
    <name type="common">Mosquito</name>
    <dbReference type="NCBI Taxonomy" id="43151"/>
    <lineage>
        <taxon>Eukaryota</taxon>
        <taxon>Metazoa</taxon>
        <taxon>Ecdysozoa</taxon>
        <taxon>Arthropoda</taxon>
        <taxon>Hexapoda</taxon>
        <taxon>Insecta</taxon>
        <taxon>Pterygota</taxon>
        <taxon>Neoptera</taxon>
        <taxon>Endopterygota</taxon>
        <taxon>Diptera</taxon>
        <taxon>Nematocera</taxon>
        <taxon>Culicoidea</taxon>
        <taxon>Culicidae</taxon>
        <taxon>Anophelinae</taxon>
        <taxon>Anopheles</taxon>
    </lineage>
</organism>
<accession>A0A2M4DH96</accession>
<proteinExistence type="predicted"/>
<dbReference type="EMBL" id="GGFL01012749">
    <property type="protein sequence ID" value="MBW76927.1"/>
    <property type="molecule type" value="Transcribed_RNA"/>
</dbReference>
<name>A0A2M4DH96_ANODA</name>
<protein>
    <submittedName>
        <fullName evidence="1">Putative secreted protein</fullName>
    </submittedName>
</protein>
<sequence>MGLYLVVLNLPTCRGCSWPTRMAQCLSGIRFFFILFPPRRYPIPAADYAYFVPLRGGFALCTASARLGI</sequence>